<sequence length="166" mass="18794">MKCQEKKRYNNNLRSVNVIQVNAMQQKADEIVKTLKSKGLRVTPQRFAVYANLLAREDHPTVDQILTNLNQDAPTSSQATVYAALQALREVGLVREVLLEEGVSRYDANVGLHHHFRCKCCGAIEDIGWDTFECIDLNKLRSGLKAERYEVTVQGICDRCETKSKV</sequence>
<gene>
    <name evidence="9" type="ORF">NIES21_56110</name>
</gene>
<dbReference type="Pfam" id="PF01475">
    <property type="entry name" value="FUR"/>
    <property type="match status" value="1"/>
</dbReference>
<evidence type="ECO:0000256" key="4">
    <source>
        <dbReference type="ARBA" id="ARBA00023015"/>
    </source>
</evidence>
<dbReference type="EMBL" id="AP018174">
    <property type="protein sequence ID" value="BAY19746.1"/>
    <property type="molecule type" value="Genomic_DNA"/>
</dbReference>
<evidence type="ECO:0000256" key="2">
    <source>
        <dbReference type="ARBA" id="ARBA00022491"/>
    </source>
</evidence>
<feature type="binding site" evidence="8">
    <location>
        <position position="133"/>
    </location>
    <ligand>
        <name>Fe cation</name>
        <dbReference type="ChEBI" id="CHEBI:24875"/>
    </ligand>
</feature>
<dbReference type="InterPro" id="IPR036388">
    <property type="entry name" value="WH-like_DNA-bd_sf"/>
</dbReference>
<evidence type="ECO:0000256" key="8">
    <source>
        <dbReference type="PIRSR" id="PIRSR602481-2"/>
    </source>
</evidence>
<dbReference type="PANTHER" id="PTHR33202:SF7">
    <property type="entry name" value="FERRIC UPTAKE REGULATION PROTEIN"/>
    <property type="match status" value="1"/>
</dbReference>
<dbReference type="Gene3D" id="3.30.1490.190">
    <property type="match status" value="1"/>
</dbReference>
<evidence type="ECO:0000313" key="9">
    <source>
        <dbReference type="EMBL" id="BAY19746.1"/>
    </source>
</evidence>
<dbReference type="AlphaFoldDB" id="A0A1Z4GQY0"/>
<keyword evidence="5" id="KW-0238">DNA-binding</keyword>
<dbReference type="SUPFAM" id="SSF46785">
    <property type="entry name" value="Winged helix' DNA-binding domain"/>
    <property type="match status" value="1"/>
</dbReference>
<dbReference type="CDD" id="cd07153">
    <property type="entry name" value="Fur_like"/>
    <property type="match status" value="1"/>
</dbReference>
<dbReference type="GO" id="GO:1900376">
    <property type="term" value="P:regulation of secondary metabolite biosynthetic process"/>
    <property type="evidence" value="ECO:0007669"/>
    <property type="project" value="TreeGrafter"/>
</dbReference>
<evidence type="ECO:0000256" key="7">
    <source>
        <dbReference type="PIRSR" id="PIRSR602481-1"/>
    </source>
</evidence>
<evidence type="ECO:0000256" key="5">
    <source>
        <dbReference type="ARBA" id="ARBA00023125"/>
    </source>
</evidence>
<dbReference type="InterPro" id="IPR002481">
    <property type="entry name" value="FUR"/>
</dbReference>
<dbReference type="Proteomes" id="UP000218287">
    <property type="component" value="Chromosome"/>
</dbReference>
<feature type="binding site" evidence="7">
    <location>
        <position position="121"/>
    </location>
    <ligand>
        <name>Zn(2+)</name>
        <dbReference type="ChEBI" id="CHEBI:29105"/>
    </ligand>
</feature>
<keyword evidence="7" id="KW-0479">Metal-binding</keyword>
<keyword evidence="4" id="KW-0805">Transcription regulation</keyword>
<proteinExistence type="inferred from homology"/>
<dbReference type="GO" id="GO:0045892">
    <property type="term" value="P:negative regulation of DNA-templated transcription"/>
    <property type="evidence" value="ECO:0007669"/>
    <property type="project" value="TreeGrafter"/>
</dbReference>
<organism evidence="9 10">
    <name type="scientific">Anabaenopsis circularis NIES-21</name>
    <dbReference type="NCBI Taxonomy" id="1085406"/>
    <lineage>
        <taxon>Bacteria</taxon>
        <taxon>Bacillati</taxon>
        <taxon>Cyanobacteriota</taxon>
        <taxon>Cyanophyceae</taxon>
        <taxon>Nostocales</taxon>
        <taxon>Nodulariaceae</taxon>
        <taxon>Anabaenopsis</taxon>
    </lineage>
</organism>
<reference evidence="9 10" key="1">
    <citation type="submission" date="2017-06" db="EMBL/GenBank/DDBJ databases">
        <title>Genome sequencing of cyanobaciteial culture collection at National Institute for Environmental Studies (NIES).</title>
        <authorList>
            <person name="Hirose Y."/>
            <person name="Shimura Y."/>
            <person name="Fujisawa T."/>
            <person name="Nakamura Y."/>
            <person name="Kawachi M."/>
        </authorList>
    </citation>
    <scope>NUCLEOTIDE SEQUENCE [LARGE SCALE GENOMIC DNA]</scope>
    <source>
        <strain evidence="9 10">NIES-21</strain>
    </source>
</reference>
<keyword evidence="2" id="KW-0678">Repressor</keyword>
<comment type="cofactor">
    <cofactor evidence="7">
        <name>Zn(2+)</name>
        <dbReference type="ChEBI" id="CHEBI:29105"/>
    </cofactor>
    <text evidence="7">Binds 1 zinc ion per subunit.</text>
</comment>
<feature type="binding site" evidence="7">
    <location>
        <position position="160"/>
    </location>
    <ligand>
        <name>Zn(2+)</name>
        <dbReference type="ChEBI" id="CHEBI:29105"/>
    </ligand>
</feature>
<name>A0A1Z4GQY0_9CYAN</name>
<feature type="binding site" evidence="7">
    <location>
        <position position="118"/>
    </location>
    <ligand>
        <name>Zn(2+)</name>
        <dbReference type="ChEBI" id="CHEBI:29105"/>
    </ligand>
</feature>
<dbReference type="GO" id="GO:0003700">
    <property type="term" value="F:DNA-binding transcription factor activity"/>
    <property type="evidence" value="ECO:0007669"/>
    <property type="project" value="InterPro"/>
</dbReference>
<evidence type="ECO:0000256" key="6">
    <source>
        <dbReference type="ARBA" id="ARBA00023163"/>
    </source>
</evidence>
<comment type="similarity">
    <text evidence="1">Belongs to the Fur family.</text>
</comment>
<dbReference type="Gene3D" id="1.10.10.10">
    <property type="entry name" value="Winged helix-like DNA-binding domain superfamily/Winged helix DNA-binding domain"/>
    <property type="match status" value="1"/>
</dbReference>
<keyword evidence="3 7" id="KW-0862">Zinc</keyword>
<dbReference type="InterPro" id="IPR043135">
    <property type="entry name" value="Fur_C"/>
</dbReference>
<dbReference type="PANTHER" id="PTHR33202">
    <property type="entry name" value="ZINC UPTAKE REGULATION PROTEIN"/>
    <property type="match status" value="1"/>
</dbReference>
<evidence type="ECO:0000256" key="3">
    <source>
        <dbReference type="ARBA" id="ARBA00022833"/>
    </source>
</evidence>
<protein>
    <submittedName>
        <fullName evidence="9">FUR family transcriptional regulator</fullName>
    </submittedName>
</protein>
<comment type="cofactor">
    <cofactor evidence="8">
        <name>Mn(2+)</name>
        <dbReference type="ChEBI" id="CHEBI:29035"/>
    </cofactor>
    <cofactor evidence="8">
        <name>Fe(2+)</name>
        <dbReference type="ChEBI" id="CHEBI:29033"/>
    </cofactor>
    <text evidence="8">Binds 1 Mn(2+) or Fe(2+) ion per subunit.</text>
</comment>
<dbReference type="GO" id="GO:0000976">
    <property type="term" value="F:transcription cis-regulatory region binding"/>
    <property type="evidence" value="ECO:0007669"/>
    <property type="project" value="TreeGrafter"/>
</dbReference>
<keyword evidence="6" id="KW-0804">Transcription</keyword>
<accession>A0A1Z4GQY0</accession>
<dbReference type="InterPro" id="IPR036390">
    <property type="entry name" value="WH_DNA-bd_sf"/>
</dbReference>
<keyword evidence="8" id="KW-0408">Iron</keyword>
<dbReference type="GO" id="GO:0008270">
    <property type="term" value="F:zinc ion binding"/>
    <property type="evidence" value="ECO:0007669"/>
    <property type="project" value="TreeGrafter"/>
</dbReference>
<feature type="binding site" evidence="7">
    <location>
        <position position="157"/>
    </location>
    <ligand>
        <name>Zn(2+)</name>
        <dbReference type="ChEBI" id="CHEBI:29105"/>
    </ligand>
</feature>
<evidence type="ECO:0000256" key="1">
    <source>
        <dbReference type="ARBA" id="ARBA00007957"/>
    </source>
</evidence>
<evidence type="ECO:0000313" key="10">
    <source>
        <dbReference type="Proteomes" id="UP000218287"/>
    </source>
</evidence>
<keyword evidence="10" id="KW-1185">Reference proteome</keyword>